<dbReference type="Pfam" id="PF01408">
    <property type="entry name" value="GFO_IDH_MocA"/>
    <property type="match status" value="1"/>
</dbReference>
<reference evidence="3 4" key="1">
    <citation type="submission" date="2013-04" db="EMBL/GenBank/DDBJ databases">
        <title>The Genome Sequence of Parabacteroides goldsteinii DSM 19448.</title>
        <authorList>
            <consortium name="The Broad Institute Genomics Platform"/>
            <person name="Earl A."/>
            <person name="Ward D."/>
            <person name="Feldgarden M."/>
            <person name="Gevers D."/>
            <person name="Martens E."/>
            <person name="Sakamoto M."/>
            <person name="Benno Y."/>
            <person name="Song Y."/>
            <person name="Liu C."/>
            <person name="Lee J."/>
            <person name="Bolanos M."/>
            <person name="Vaisanen M.L."/>
            <person name="Finegold S.M."/>
            <person name="Walker B."/>
            <person name="Young S."/>
            <person name="Zeng Q."/>
            <person name="Gargeya S."/>
            <person name="Fitzgerald M."/>
            <person name="Haas B."/>
            <person name="Abouelleil A."/>
            <person name="Allen A.W."/>
            <person name="Alvarado L."/>
            <person name="Arachchi H.M."/>
            <person name="Berlin A.M."/>
            <person name="Chapman S.B."/>
            <person name="Gainer-Dewar J."/>
            <person name="Goldberg J."/>
            <person name="Griggs A."/>
            <person name="Gujja S."/>
            <person name="Hansen M."/>
            <person name="Howarth C."/>
            <person name="Imamovic A."/>
            <person name="Ireland A."/>
            <person name="Larimer J."/>
            <person name="McCowan C."/>
            <person name="Murphy C."/>
            <person name="Pearson M."/>
            <person name="Poon T.W."/>
            <person name="Priest M."/>
            <person name="Roberts A."/>
            <person name="Saif S."/>
            <person name="Shea T."/>
            <person name="Sisk P."/>
            <person name="Sykes S."/>
            <person name="Wortman J."/>
            <person name="Nusbaum C."/>
            <person name="Birren B."/>
        </authorList>
    </citation>
    <scope>NUCLEOTIDE SEQUENCE [LARGE SCALE GENOMIC DNA]</scope>
    <source>
        <strain evidence="3 4">DSM 19448</strain>
    </source>
</reference>
<dbReference type="InterPro" id="IPR036291">
    <property type="entry name" value="NAD(P)-bd_dom_sf"/>
</dbReference>
<dbReference type="InterPro" id="IPR050463">
    <property type="entry name" value="Gfo/Idh/MocA_oxidrdct_glycsds"/>
</dbReference>
<dbReference type="Proteomes" id="UP000033047">
    <property type="component" value="Unassembled WGS sequence"/>
</dbReference>
<dbReference type="RefSeq" id="WP_046146265.1">
    <property type="nucleotide sequence ID" value="NZ_KQ033912.1"/>
</dbReference>
<dbReference type="PANTHER" id="PTHR43818">
    <property type="entry name" value="BCDNA.GH03377"/>
    <property type="match status" value="1"/>
</dbReference>
<dbReference type="InterPro" id="IPR043906">
    <property type="entry name" value="Gfo/Idh/MocA_OxRdtase_bact_C"/>
</dbReference>
<feature type="domain" description="Gfo/Idh/MocA-like oxidoreductase bacterial type C-terminal" evidence="2">
    <location>
        <begin position="203"/>
        <end position="425"/>
    </location>
</feature>
<dbReference type="SUPFAM" id="SSF55347">
    <property type="entry name" value="Glyceraldehyde-3-phosphate dehydrogenase-like, C-terminal domain"/>
    <property type="match status" value="1"/>
</dbReference>
<dbReference type="GO" id="GO:0000166">
    <property type="term" value="F:nucleotide binding"/>
    <property type="evidence" value="ECO:0007669"/>
    <property type="project" value="InterPro"/>
</dbReference>
<feature type="domain" description="Gfo/Idh/MocA-like oxidoreductase N-terminal" evidence="1">
    <location>
        <begin position="37"/>
        <end position="166"/>
    </location>
</feature>
<evidence type="ECO:0000259" key="1">
    <source>
        <dbReference type="Pfam" id="PF01408"/>
    </source>
</evidence>
<dbReference type="Gene3D" id="3.40.50.720">
    <property type="entry name" value="NAD(P)-binding Rossmann-like Domain"/>
    <property type="match status" value="1"/>
</dbReference>
<dbReference type="STRING" id="927665.HMPREF1535_02505"/>
<comment type="caution">
    <text evidence="3">The sequence shown here is derived from an EMBL/GenBank/DDBJ whole genome shotgun (WGS) entry which is preliminary data.</text>
</comment>
<protein>
    <recommendedName>
        <fullName evidence="5">Gfo/Idh/MocA-like oxidoreductase N-terminal domain-containing protein</fullName>
    </recommendedName>
</protein>
<accession>A0A0F5JFL2</accession>
<dbReference type="PATRIC" id="fig|927665.4.peg.2575"/>
<dbReference type="Gene3D" id="3.30.360.10">
    <property type="entry name" value="Dihydrodipicolinate Reductase, domain 2"/>
    <property type="match status" value="1"/>
</dbReference>
<dbReference type="Pfam" id="PF19051">
    <property type="entry name" value="GFO_IDH_MocA_C2"/>
    <property type="match status" value="1"/>
</dbReference>
<dbReference type="HOGENOM" id="CLU_023194_24_0_10"/>
<sequence>MKRRNFIRSGALALASFTILPRHILGGTNFVAPSDQINLGIIGCGAQGRWTLAPEFARRANLIAASDCESRQLNAMQAIVEKETEKAKGQAYKGFKLYADYHELLNRSDIDGVIIATPDHWHAVQTIEACRAGKDVYVEKPMSHSIEEGRAMADAVEKYNRVLQVGNMQRSWRNFRHACELVRNGYIGEIKEVKVSIGPPPVKYDLPAQPVPKTLDWEMWIGPAPMNVYNEELAPPMERNMFPNWRNYREYGGGMICDWGAHMFDIAQWALGMDDSGPIEFTPPEEGELKPLSMRYANGTVMTHEPFRKADGNAVRFIGSDGVIDISRSFLDTIPAKLQDEVIGDDKIKLYKSDDHYNDFLTAMKTRKQPLSTVEIGHRTASLCHIVNLCYEFDRKLVWNPEKEEFFFDDEANRRRGNPIREPYSLKV</sequence>
<evidence type="ECO:0000259" key="2">
    <source>
        <dbReference type="Pfam" id="PF19051"/>
    </source>
</evidence>
<name>A0A0F5JFL2_9BACT</name>
<dbReference type="EMBL" id="AQHV01000011">
    <property type="protein sequence ID" value="KKB56529.1"/>
    <property type="molecule type" value="Genomic_DNA"/>
</dbReference>
<dbReference type="InterPro" id="IPR000683">
    <property type="entry name" value="Gfo/Idh/MocA-like_OxRdtase_N"/>
</dbReference>
<evidence type="ECO:0000313" key="4">
    <source>
        <dbReference type="Proteomes" id="UP000033047"/>
    </source>
</evidence>
<evidence type="ECO:0008006" key="5">
    <source>
        <dbReference type="Google" id="ProtNLM"/>
    </source>
</evidence>
<proteinExistence type="predicted"/>
<dbReference type="PANTHER" id="PTHR43818:SF5">
    <property type="entry name" value="OXIDOREDUCTASE FAMILY PROTEIN"/>
    <property type="match status" value="1"/>
</dbReference>
<gene>
    <name evidence="3" type="ORF">HMPREF1535_02505</name>
</gene>
<dbReference type="AlphaFoldDB" id="A0A0F5JFL2"/>
<evidence type="ECO:0000313" key="3">
    <source>
        <dbReference type="EMBL" id="KKB56529.1"/>
    </source>
</evidence>
<dbReference type="SUPFAM" id="SSF51735">
    <property type="entry name" value="NAD(P)-binding Rossmann-fold domains"/>
    <property type="match status" value="1"/>
</dbReference>
<organism evidence="3 4">
    <name type="scientific">Parabacteroides goldsteinii DSM 19448 = WAL 12034</name>
    <dbReference type="NCBI Taxonomy" id="927665"/>
    <lineage>
        <taxon>Bacteria</taxon>
        <taxon>Pseudomonadati</taxon>
        <taxon>Bacteroidota</taxon>
        <taxon>Bacteroidia</taxon>
        <taxon>Bacteroidales</taxon>
        <taxon>Tannerellaceae</taxon>
        <taxon>Parabacteroides</taxon>
    </lineage>
</organism>